<protein>
    <submittedName>
        <fullName evidence="1">SEC-C domain-containing protein</fullName>
    </submittedName>
</protein>
<evidence type="ECO:0000313" key="1">
    <source>
        <dbReference type="EMBL" id="MDE5417254.1"/>
    </source>
</evidence>
<keyword evidence="2" id="KW-1185">Reference proteome</keyword>
<dbReference type="SUPFAM" id="SSF103642">
    <property type="entry name" value="Sec-C motif"/>
    <property type="match status" value="1"/>
</dbReference>
<comment type="caution">
    <text evidence="1">The sequence shown here is derived from an EMBL/GenBank/DDBJ whole genome shotgun (WGS) entry which is preliminary data.</text>
</comment>
<dbReference type="Gene3D" id="3.10.450.50">
    <property type="match status" value="1"/>
</dbReference>
<gene>
    <name evidence="1" type="ORF">L3049_04470</name>
</gene>
<reference evidence="1 2" key="1">
    <citation type="submission" date="2022-01" db="EMBL/GenBank/DDBJ databases">
        <title>Labilibaculum sp. nov, a marine bacterium isolated from Antarctica.</title>
        <authorList>
            <person name="Dai W."/>
        </authorList>
    </citation>
    <scope>NUCLEOTIDE SEQUENCE [LARGE SCALE GENOMIC DNA]</scope>
    <source>
        <strain evidence="1 2">DW002</strain>
    </source>
</reference>
<proteinExistence type="predicted"/>
<evidence type="ECO:0000313" key="2">
    <source>
        <dbReference type="Proteomes" id="UP001528920"/>
    </source>
</evidence>
<dbReference type="InterPro" id="IPR004027">
    <property type="entry name" value="SEC_C_motif"/>
</dbReference>
<dbReference type="EMBL" id="JAKJSC010000001">
    <property type="protein sequence ID" value="MDE5417254.1"/>
    <property type="molecule type" value="Genomic_DNA"/>
</dbReference>
<name>A0ABT5VSI3_9BACT</name>
<dbReference type="Proteomes" id="UP001528920">
    <property type="component" value="Unassembled WGS sequence"/>
</dbReference>
<dbReference type="RefSeq" id="WP_275108593.1">
    <property type="nucleotide sequence ID" value="NZ_JAKJSC010000001.1"/>
</dbReference>
<organism evidence="1 2">
    <name type="scientific">Paralabilibaculum antarcticum</name>
    <dbReference type="NCBI Taxonomy" id="2912572"/>
    <lineage>
        <taxon>Bacteria</taxon>
        <taxon>Pseudomonadati</taxon>
        <taxon>Bacteroidota</taxon>
        <taxon>Bacteroidia</taxon>
        <taxon>Marinilabiliales</taxon>
        <taxon>Marinifilaceae</taxon>
        <taxon>Paralabilibaculum</taxon>
    </lineage>
</organism>
<sequence length="98" mass="11206">MGTIINNILNYFSSSEQEEEQLIEFQRNDKCFCDSGKKYKNCHLIKLRKKGKMALYSVGKNGEGKKVKILSERKYRHQTIRFTTNLTGNDIGGGGNLE</sequence>
<accession>A0ABT5VSI3</accession>
<dbReference type="Pfam" id="PF02810">
    <property type="entry name" value="SEC-C"/>
    <property type="match status" value="1"/>
</dbReference>